<name>A0AAU9U8G8_EUPED</name>
<accession>A0AAU9U8G8</accession>
<keyword evidence="8" id="KW-0527">Neuropeptide</keyword>
<dbReference type="Pfam" id="PF06377">
    <property type="entry name" value="Adipokin_hormo"/>
    <property type="match status" value="1"/>
</dbReference>
<keyword evidence="6" id="KW-0027">Amidation</keyword>
<dbReference type="AlphaFoldDB" id="A0AAU9U8G8"/>
<sequence length="76" mass="8386">MAGFRRIAKRVALCLLFAAANLFASSEAQLTFSSGWGKRSSDDEIVINFDDQLQLMLPDSYQEASIVLLPVSSFLN</sequence>
<evidence type="ECO:0000256" key="9">
    <source>
        <dbReference type="SAM" id="SignalP"/>
    </source>
</evidence>
<reference evidence="10" key="1">
    <citation type="submission" date="2022-03" db="EMBL/GenBank/DDBJ databases">
        <authorList>
            <person name="Tunstrom K."/>
        </authorList>
    </citation>
    <scope>NUCLEOTIDE SEQUENCE</scope>
</reference>
<keyword evidence="5 9" id="KW-0732">Signal</keyword>
<dbReference type="InterPro" id="IPR002047">
    <property type="entry name" value="Adipokinetic_hormone_CS"/>
</dbReference>
<dbReference type="GO" id="GO:0005179">
    <property type="term" value="F:hormone activity"/>
    <property type="evidence" value="ECO:0007669"/>
    <property type="project" value="UniProtKB-KW"/>
</dbReference>
<evidence type="ECO:0000313" key="10">
    <source>
        <dbReference type="EMBL" id="CAH2095590.1"/>
    </source>
</evidence>
<gene>
    <name evidence="10" type="ORF">EEDITHA_LOCUS11024</name>
</gene>
<dbReference type="InterPro" id="IPR010475">
    <property type="entry name" value="AKH/RPCH_hormone"/>
</dbReference>
<evidence type="ECO:0000256" key="3">
    <source>
        <dbReference type="ARBA" id="ARBA00022525"/>
    </source>
</evidence>
<evidence type="ECO:0000313" key="11">
    <source>
        <dbReference type="Proteomes" id="UP001153954"/>
    </source>
</evidence>
<evidence type="ECO:0000256" key="6">
    <source>
        <dbReference type="ARBA" id="ARBA00022815"/>
    </source>
</evidence>
<keyword evidence="4" id="KW-0372">Hormone</keyword>
<organism evidence="10 11">
    <name type="scientific">Euphydryas editha</name>
    <name type="common">Edith's checkerspot</name>
    <dbReference type="NCBI Taxonomy" id="104508"/>
    <lineage>
        <taxon>Eukaryota</taxon>
        <taxon>Metazoa</taxon>
        <taxon>Ecdysozoa</taxon>
        <taxon>Arthropoda</taxon>
        <taxon>Hexapoda</taxon>
        <taxon>Insecta</taxon>
        <taxon>Pterygota</taxon>
        <taxon>Neoptera</taxon>
        <taxon>Endopterygota</taxon>
        <taxon>Lepidoptera</taxon>
        <taxon>Glossata</taxon>
        <taxon>Ditrysia</taxon>
        <taxon>Papilionoidea</taxon>
        <taxon>Nymphalidae</taxon>
        <taxon>Nymphalinae</taxon>
        <taxon>Euphydryas</taxon>
    </lineage>
</organism>
<evidence type="ECO:0000256" key="2">
    <source>
        <dbReference type="ARBA" id="ARBA00006145"/>
    </source>
</evidence>
<comment type="subcellular location">
    <subcellularLocation>
        <location evidence="1">Secreted</location>
    </subcellularLocation>
</comment>
<keyword evidence="11" id="KW-1185">Reference proteome</keyword>
<dbReference type="PROSITE" id="PS00256">
    <property type="entry name" value="AKH"/>
    <property type="match status" value="1"/>
</dbReference>
<keyword evidence="7" id="KW-0873">Pyrrolidone carboxylic acid</keyword>
<keyword evidence="3" id="KW-0964">Secreted</keyword>
<comment type="similarity">
    <text evidence="2">Belongs to the AKH/HRTH/RPCH family.</text>
</comment>
<evidence type="ECO:0000256" key="7">
    <source>
        <dbReference type="ARBA" id="ARBA00023283"/>
    </source>
</evidence>
<evidence type="ECO:0000256" key="4">
    <source>
        <dbReference type="ARBA" id="ARBA00022702"/>
    </source>
</evidence>
<dbReference type="Proteomes" id="UP001153954">
    <property type="component" value="Unassembled WGS sequence"/>
</dbReference>
<evidence type="ECO:0000256" key="8">
    <source>
        <dbReference type="ARBA" id="ARBA00023320"/>
    </source>
</evidence>
<protein>
    <submittedName>
        <fullName evidence="10">Uncharacterized protein</fullName>
    </submittedName>
</protein>
<feature type="signal peptide" evidence="9">
    <location>
        <begin position="1"/>
        <end position="28"/>
    </location>
</feature>
<feature type="chain" id="PRO_5043471265" evidence="9">
    <location>
        <begin position="29"/>
        <end position="76"/>
    </location>
</feature>
<dbReference type="EMBL" id="CAKOGL010000015">
    <property type="protein sequence ID" value="CAH2095590.1"/>
    <property type="molecule type" value="Genomic_DNA"/>
</dbReference>
<evidence type="ECO:0000256" key="5">
    <source>
        <dbReference type="ARBA" id="ARBA00022729"/>
    </source>
</evidence>
<dbReference type="GO" id="GO:0007218">
    <property type="term" value="P:neuropeptide signaling pathway"/>
    <property type="evidence" value="ECO:0007669"/>
    <property type="project" value="UniProtKB-KW"/>
</dbReference>
<evidence type="ECO:0000256" key="1">
    <source>
        <dbReference type="ARBA" id="ARBA00004613"/>
    </source>
</evidence>
<proteinExistence type="inferred from homology"/>
<comment type="caution">
    <text evidence="10">The sequence shown here is derived from an EMBL/GenBank/DDBJ whole genome shotgun (WGS) entry which is preliminary data.</text>
</comment>
<dbReference type="GO" id="GO:0005576">
    <property type="term" value="C:extracellular region"/>
    <property type="evidence" value="ECO:0007669"/>
    <property type="project" value="UniProtKB-SubCell"/>
</dbReference>